<dbReference type="InterPro" id="IPR000914">
    <property type="entry name" value="SBP_5_dom"/>
</dbReference>
<dbReference type="PANTHER" id="PTHR30290:SF9">
    <property type="entry name" value="OLIGOPEPTIDE-BINDING PROTEIN APPA"/>
    <property type="match status" value="1"/>
</dbReference>
<dbReference type="STRING" id="159449.B4N89_05830"/>
<gene>
    <name evidence="5" type="ORF">B4N89_05830</name>
</gene>
<comment type="caution">
    <text evidence="5">The sequence shown here is derived from an EMBL/GenBank/DDBJ whole genome shotgun (WGS) entry which is preliminary data.</text>
</comment>
<dbReference type="Proteomes" id="UP000190037">
    <property type="component" value="Unassembled WGS sequence"/>
</dbReference>
<dbReference type="GO" id="GO:0043190">
    <property type="term" value="C:ATP-binding cassette (ABC) transporter complex"/>
    <property type="evidence" value="ECO:0007669"/>
    <property type="project" value="InterPro"/>
</dbReference>
<dbReference type="GO" id="GO:0042597">
    <property type="term" value="C:periplasmic space"/>
    <property type="evidence" value="ECO:0007669"/>
    <property type="project" value="UniProtKB-ARBA"/>
</dbReference>
<dbReference type="Pfam" id="PF00496">
    <property type="entry name" value="SBP_bac_5"/>
    <property type="match status" value="1"/>
</dbReference>
<dbReference type="Gene3D" id="3.40.190.10">
    <property type="entry name" value="Periplasmic binding protein-like II"/>
    <property type="match status" value="1"/>
</dbReference>
<protein>
    <recommendedName>
        <fullName evidence="4">Solute-binding protein family 5 domain-containing protein</fullName>
    </recommendedName>
</protein>
<organism evidence="5 6">
    <name type="scientific">Embleya scabrispora</name>
    <dbReference type="NCBI Taxonomy" id="159449"/>
    <lineage>
        <taxon>Bacteria</taxon>
        <taxon>Bacillati</taxon>
        <taxon>Actinomycetota</taxon>
        <taxon>Actinomycetes</taxon>
        <taxon>Kitasatosporales</taxon>
        <taxon>Streptomycetaceae</taxon>
        <taxon>Embleya</taxon>
    </lineage>
</organism>
<dbReference type="EMBL" id="MWQN01000001">
    <property type="protein sequence ID" value="OPC80535.1"/>
    <property type="molecule type" value="Genomic_DNA"/>
</dbReference>
<name>A0A1T3NUV7_9ACTN</name>
<keyword evidence="3" id="KW-0732">Signal</keyword>
<dbReference type="PROSITE" id="PS51318">
    <property type="entry name" value="TAT"/>
    <property type="match status" value="1"/>
</dbReference>
<dbReference type="InterPro" id="IPR030678">
    <property type="entry name" value="Peptide/Ni-bd"/>
</dbReference>
<evidence type="ECO:0000256" key="3">
    <source>
        <dbReference type="ARBA" id="ARBA00022729"/>
    </source>
</evidence>
<keyword evidence="6" id="KW-1185">Reference proteome</keyword>
<dbReference type="RefSeq" id="WP_078974795.1">
    <property type="nucleotide sequence ID" value="NZ_MWQN01000001.1"/>
</dbReference>
<evidence type="ECO:0000256" key="1">
    <source>
        <dbReference type="ARBA" id="ARBA00005695"/>
    </source>
</evidence>
<reference evidence="5 6" key="1">
    <citation type="submission" date="2017-03" db="EMBL/GenBank/DDBJ databases">
        <title>Draft genome sequence of Streptomyces scabrisporus NF3, endophyte isolated from Amphipterygium adstringens.</title>
        <authorList>
            <person name="Vazquez M."/>
            <person name="Ceapa C.D."/>
            <person name="Rodriguez Luna D."/>
            <person name="Sanchez Esquivel S."/>
        </authorList>
    </citation>
    <scope>NUCLEOTIDE SEQUENCE [LARGE SCALE GENOMIC DNA]</scope>
    <source>
        <strain evidence="5 6">NF3</strain>
    </source>
</reference>
<dbReference type="eggNOG" id="COG0747">
    <property type="taxonomic scope" value="Bacteria"/>
</dbReference>
<dbReference type="GO" id="GO:0015833">
    <property type="term" value="P:peptide transport"/>
    <property type="evidence" value="ECO:0007669"/>
    <property type="project" value="TreeGrafter"/>
</dbReference>
<dbReference type="OrthoDB" id="9046151at2"/>
<evidence type="ECO:0000256" key="2">
    <source>
        <dbReference type="ARBA" id="ARBA00022448"/>
    </source>
</evidence>
<evidence type="ECO:0000313" key="5">
    <source>
        <dbReference type="EMBL" id="OPC80535.1"/>
    </source>
</evidence>
<dbReference type="CDD" id="cd00995">
    <property type="entry name" value="PBP2_NikA_DppA_OppA_like"/>
    <property type="match status" value="1"/>
</dbReference>
<evidence type="ECO:0000313" key="6">
    <source>
        <dbReference type="Proteomes" id="UP000190037"/>
    </source>
</evidence>
<comment type="similarity">
    <text evidence="1">Belongs to the bacterial solute-binding protein 5 family.</text>
</comment>
<keyword evidence="2" id="KW-0813">Transport</keyword>
<proteinExistence type="inferred from homology"/>
<dbReference type="AlphaFoldDB" id="A0A1T3NUV7"/>
<dbReference type="SUPFAM" id="SSF53850">
    <property type="entry name" value="Periplasmic binding protein-like II"/>
    <property type="match status" value="1"/>
</dbReference>
<dbReference type="PIRSF" id="PIRSF002741">
    <property type="entry name" value="MppA"/>
    <property type="match status" value="1"/>
</dbReference>
<evidence type="ECO:0000259" key="4">
    <source>
        <dbReference type="Pfam" id="PF00496"/>
    </source>
</evidence>
<dbReference type="InterPro" id="IPR039424">
    <property type="entry name" value="SBP_5"/>
</dbReference>
<dbReference type="Gene3D" id="3.10.105.10">
    <property type="entry name" value="Dipeptide-binding Protein, Domain 3"/>
    <property type="match status" value="1"/>
</dbReference>
<feature type="domain" description="Solute-binding protein family 5" evidence="4">
    <location>
        <begin position="92"/>
        <end position="439"/>
    </location>
</feature>
<accession>A0A1T3NUV7</accession>
<dbReference type="GO" id="GO:1904680">
    <property type="term" value="F:peptide transmembrane transporter activity"/>
    <property type="evidence" value="ECO:0007669"/>
    <property type="project" value="TreeGrafter"/>
</dbReference>
<sequence>MTPAHTVGLNRRGFLGLAALAAAGGTGVLTACSGSSGTKRVADRHRDGILRIGVASAPSSLNPLDSGSEITRWIAEPIMESLYRYDGTLASVPLLADGEPQISEDGLAWTIRLRQGVLWHNGTPFTADDVVATLAHMLDLSAGSEWITYMLGYLSRFEKVDEHTVRIVLSKPYGLLRSHLTNLPITHRDFVARKDTMMGTGPYRLDTFVAGQSFTLSRFDRYHGGQYPAGSAPAFAGMQYTVFTDANTRVLSLRQGKVDLITAPSFATFDTIRKDRSLALVLTEAPLDVLSYVMMRKEPFSDPDFRKAVALSMDRQGVLQRVYGGEGTIGQGPIGPAELGWDAAFAPFAPAPDLARARELLARARTGKRSFTVTIGTNQGIRDVAQVLVAGWKQVGLDVTIEQLAGGPWSNKWLSRDYDMLMNTFSSGFTSGPANYLTLAPAGSTNVLSCGYANPEVDRLIDTVWQTSNDAERVAALSRVDRLLAEDAVITPPVYPKLALAQRAELSPLDPTMLRISRLDPHHLRFV</sequence>
<dbReference type="InterPro" id="IPR006311">
    <property type="entry name" value="TAT_signal"/>
</dbReference>
<dbReference type="PANTHER" id="PTHR30290">
    <property type="entry name" value="PERIPLASMIC BINDING COMPONENT OF ABC TRANSPORTER"/>
    <property type="match status" value="1"/>
</dbReference>